<comment type="caution">
    <text evidence="1">The sequence shown here is derived from an EMBL/GenBank/DDBJ whole genome shotgun (WGS) entry which is preliminary data.</text>
</comment>
<feature type="non-terminal residue" evidence="1">
    <location>
        <position position="272"/>
    </location>
</feature>
<dbReference type="AlphaFoldDB" id="X0VRE2"/>
<protein>
    <recommendedName>
        <fullName evidence="2">LamG-like jellyroll fold domain-containing protein</fullName>
    </recommendedName>
</protein>
<feature type="non-terminal residue" evidence="1">
    <location>
        <position position="1"/>
    </location>
</feature>
<dbReference type="Pfam" id="PF13385">
    <property type="entry name" value="Laminin_G_3"/>
    <property type="match status" value="1"/>
</dbReference>
<name>X0VRE2_9ZZZZ</name>
<evidence type="ECO:0000313" key="1">
    <source>
        <dbReference type="EMBL" id="GAG13727.1"/>
    </source>
</evidence>
<dbReference type="Gene3D" id="2.60.120.200">
    <property type="match status" value="1"/>
</dbReference>
<accession>X0VRE2</accession>
<gene>
    <name evidence="1" type="ORF">S01H1_33960</name>
</gene>
<dbReference type="EMBL" id="BARS01021113">
    <property type="protein sequence ID" value="GAG13727.1"/>
    <property type="molecule type" value="Genomic_DNA"/>
</dbReference>
<evidence type="ECO:0008006" key="2">
    <source>
        <dbReference type="Google" id="ProtNLM"/>
    </source>
</evidence>
<dbReference type="InterPro" id="IPR013320">
    <property type="entry name" value="ConA-like_dom_sf"/>
</dbReference>
<organism evidence="1">
    <name type="scientific">marine sediment metagenome</name>
    <dbReference type="NCBI Taxonomy" id="412755"/>
    <lineage>
        <taxon>unclassified sequences</taxon>
        <taxon>metagenomes</taxon>
        <taxon>ecological metagenomes</taxon>
    </lineage>
</organism>
<dbReference type="SUPFAM" id="SSF49899">
    <property type="entry name" value="Concanavalin A-like lectins/glucanases"/>
    <property type="match status" value="1"/>
</dbReference>
<reference evidence="1" key="1">
    <citation type="journal article" date="2014" name="Front. Microbiol.">
        <title>High frequency of phylogenetically diverse reductive dehalogenase-homologous genes in deep subseafloor sedimentary metagenomes.</title>
        <authorList>
            <person name="Kawai M."/>
            <person name="Futagami T."/>
            <person name="Toyoda A."/>
            <person name="Takaki Y."/>
            <person name="Nishi S."/>
            <person name="Hori S."/>
            <person name="Arai W."/>
            <person name="Tsubouchi T."/>
            <person name="Morono Y."/>
            <person name="Uchiyama I."/>
            <person name="Ito T."/>
            <person name="Fujiyama A."/>
            <person name="Inagaki F."/>
            <person name="Takami H."/>
        </authorList>
    </citation>
    <scope>NUCLEOTIDE SEQUENCE</scope>
    <source>
        <strain evidence="1">Expedition CK06-06</strain>
    </source>
</reference>
<sequence>RSNQSYITMDDGIVDFGADVNFTMSAWVKPDLENSNWGRNTFMAEARFGNDGEWIFAFAGAGDTIWPRFRPYGRNELIVSGTPFEGDENPTKWMFLTTTGFTNSSGTTLKLYEEGVLVDTSFNETPWNMTDPGQAFRIGGLTVGITNWNGMIDKVEIWNDTLSGDDILNVYNDGRKSTTKRNESLMVSQYLFDNSSEVRAIDSIGNNNGTFWKGANYSYEVLKAVGYWNFDGEVENTEGFTAYDWSSNNIDGTGINNAVANSSDCIYGNCLQ</sequence>
<proteinExistence type="predicted"/>